<feature type="compositionally biased region" description="Low complexity" evidence="1">
    <location>
        <begin position="1548"/>
        <end position="1571"/>
    </location>
</feature>
<dbReference type="GO" id="GO:0033314">
    <property type="term" value="P:mitotic DNA replication checkpoint signaling"/>
    <property type="evidence" value="ECO:0007669"/>
    <property type="project" value="InterPro"/>
</dbReference>
<dbReference type="InterPro" id="IPR026153">
    <property type="entry name" value="Treslin"/>
</dbReference>
<feature type="region of interest" description="Disordered" evidence="1">
    <location>
        <begin position="1687"/>
        <end position="1719"/>
    </location>
</feature>
<dbReference type="InterPro" id="IPR053919">
    <property type="entry name" value="Treslin_N"/>
</dbReference>
<feature type="compositionally biased region" description="Polar residues" evidence="1">
    <location>
        <begin position="1531"/>
        <end position="1543"/>
    </location>
</feature>
<name>A0A6P4YY51_BRABE</name>
<feature type="compositionally biased region" description="Basic and acidic residues" evidence="1">
    <location>
        <begin position="1142"/>
        <end position="1153"/>
    </location>
</feature>
<evidence type="ECO:0000313" key="5">
    <source>
        <dbReference type="RefSeq" id="XP_019623742.1"/>
    </source>
</evidence>
<dbReference type="OrthoDB" id="5812172at2759"/>
<feature type="region of interest" description="Disordered" evidence="1">
    <location>
        <begin position="1134"/>
        <end position="1240"/>
    </location>
</feature>
<feature type="compositionally biased region" description="Polar residues" evidence="1">
    <location>
        <begin position="1351"/>
        <end position="1375"/>
    </location>
</feature>
<feature type="compositionally biased region" description="Polar residues" evidence="1">
    <location>
        <begin position="1838"/>
        <end position="1847"/>
    </location>
</feature>
<feature type="compositionally biased region" description="Low complexity" evidence="1">
    <location>
        <begin position="887"/>
        <end position="897"/>
    </location>
</feature>
<feature type="region of interest" description="Disordered" evidence="1">
    <location>
        <begin position="709"/>
        <end position="730"/>
    </location>
</feature>
<dbReference type="InterPro" id="IPR053920">
    <property type="entry name" value="Treslin_STD"/>
</dbReference>
<dbReference type="KEGG" id="bbel:109469648"/>
<reference evidence="5" key="1">
    <citation type="submission" date="2025-08" db="UniProtKB">
        <authorList>
            <consortium name="RefSeq"/>
        </authorList>
    </citation>
    <scope>IDENTIFICATION</scope>
    <source>
        <tissue evidence="5">Gonad</tissue>
    </source>
</reference>
<feature type="compositionally biased region" description="Basic and acidic residues" evidence="1">
    <location>
        <begin position="945"/>
        <end position="959"/>
    </location>
</feature>
<accession>A0A6P4YY51</accession>
<evidence type="ECO:0000313" key="4">
    <source>
        <dbReference type="Proteomes" id="UP000515135"/>
    </source>
</evidence>
<feature type="region of interest" description="Disordered" evidence="1">
    <location>
        <begin position="887"/>
        <end position="1016"/>
    </location>
</feature>
<feature type="domain" description="Treslin STD" evidence="3">
    <location>
        <begin position="758"/>
        <end position="837"/>
    </location>
</feature>
<organism evidence="4 5">
    <name type="scientific">Branchiostoma belcheri</name>
    <name type="common">Amphioxus</name>
    <dbReference type="NCBI Taxonomy" id="7741"/>
    <lineage>
        <taxon>Eukaryota</taxon>
        <taxon>Metazoa</taxon>
        <taxon>Chordata</taxon>
        <taxon>Cephalochordata</taxon>
        <taxon>Leptocardii</taxon>
        <taxon>Amphioxiformes</taxon>
        <taxon>Branchiostomatidae</taxon>
        <taxon>Branchiostoma</taxon>
    </lineage>
</organism>
<feature type="compositionally biased region" description="Polar residues" evidence="1">
    <location>
        <begin position="1737"/>
        <end position="1746"/>
    </location>
</feature>
<feature type="compositionally biased region" description="Low complexity" evidence="1">
    <location>
        <begin position="1747"/>
        <end position="1760"/>
    </location>
</feature>
<dbReference type="Pfam" id="PF21854">
    <property type="entry name" value="Treslin_N"/>
    <property type="match status" value="1"/>
</dbReference>
<dbReference type="GO" id="GO:0010212">
    <property type="term" value="P:response to ionizing radiation"/>
    <property type="evidence" value="ECO:0007669"/>
    <property type="project" value="InterPro"/>
</dbReference>
<feature type="compositionally biased region" description="Polar residues" evidence="1">
    <location>
        <begin position="1572"/>
        <end position="1582"/>
    </location>
</feature>
<feature type="compositionally biased region" description="Basic and acidic residues" evidence="1">
    <location>
        <begin position="1788"/>
        <end position="1797"/>
    </location>
</feature>
<feature type="compositionally biased region" description="Polar residues" evidence="1">
    <location>
        <begin position="1304"/>
        <end position="1313"/>
    </location>
</feature>
<gene>
    <name evidence="5" type="primary">LOC109469648</name>
</gene>
<dbReference type="GO" id="GO:0005634">
    <property type="term" value="C:nucleus"/>
    <property type="evidence" value="ECO:0007669"/>
    <property type="project" value="InterPro"/>
</dbReference>
<feature type="domain" description="Treslin N-terminal" evidence="2">
    <location>
        <begin position="9"/>
        <end position="217"/>
    </location>
</feature>
<dbReference type="RefSeq" id="XP_019623742.1">
    <property type="nucleotide sequence ID" value="XM_019768183.1"/>
</dbReference>
<protein>
    <submittedName>
        <fullName evidence="5">Treslin-like</fullName>
    </submittedName>
</protein>
<dbReference type="Proteomes" id="UP000515135">
    <property type="component" value="Unplaced"/>
</dbReference>
<dbReference type="GO" id="GO:0003682">
    <property type="term" value="F:chromatin binding"/>
    <property type="evidence" value="ECO:0007669"/>
    <property type="project" value="TreeGrafter"/>
</dbReference>
<feature type="region of interest" description="Disordered" evidence="1">
    <location>
        <begin position="1304"/>
        <end position="1330"/>
    </location>
</feature>
<evidence type="ECO:0000259" key="2">
    <source>
        <dbReference type="Pfam" id="PF21854"/>
    </source>
</evidence>
<dbReference type="PANTHER" id="PTHR21556">
    <property type="entry name" value="TRESLIN"/>
    <property type="match status" value="1"/>
</dbReference>
<evidence type="ECO:0000256" key="1">
    <source>
        <dbReference type="SAM" id="MobiDB-lite"/>
    </source>
</evidence>
<feature type="compositionally biased region" description="Basic and acidic residues" evidence="1">
    <location>
        <begin position="1642"/>
        <end position="1651"/>
    </location>
</feature>
<feature type="compositionally biased region" description="Basic residues" evidence="1">
    <location>
        <begin position="1628"/>
        <end position="1641"/>
    </location>
</feature>
<proteinExistence type="predicted"/>
<dbReference type="GO" id="GO:0006260">
    <property type="term" value="P:DNA replication"/>
    <property type="evidence" value="ECO:0007669"/>
    <property type="project" value="InterPro"/>
</dbReference>
<dbReference type="PANTHER" id="PTHR21556:SF2">
    <property type="entry name" value="TRESLIN"/>
    <property type="match status" value="1"/>
</dbReference>
<feature type="region of interest" description="Disordered" evidence="1">
    <location>
        <begin position="1059"/>
        <end position="1084"/>
    </location>
</feature>
<feature type="compositionally biased region" description="Low complexity" evidence="1">
    <location>
        <begin position="1799"/>
        <end position="1836"/>
    </location>
</feature>
<dbReference type="GeneID" id="109469648"/>
<feature type="compositionally biased region" description="Basic and acidic residues" evidence="1">
    <location>
        <begin position="657"/>
        <end position="671"/>
    </location>
</feature>
<feature type="compositionally biased region" description="Low complexity" evidence="1">
    <location>
        <begin position="1424"/>
        <end position="1438"/>
    </location>
</feature>
<feature type="region of interest" description="Disordered" evidence="1">
    <location>
        <begin position="654"/>
        <end position="681"/>
    </location>
</feature>
<dbReference type="GO" id="GO:0007095">
    <property type="term" value="P:mitotic G2 DNA damage checkpoint signaling"/>
    <property type="evidence" value="ECO:0007669"/>
    <property type="project" value="TreeGrafter"/>
</dbReference>
<evidence type="ECO:0000259" key="3">
    <source>
        <dbReference type="Pfam" id="PF21855"/>
    </source>
</evidence>
<feature type="region of interest" description="Disordered" evidence="1">
    <location>
        <begin position="1346"/>
        <end position="1466"/>
    </location>
</feature>
<feature type="region of interest" description="Disordered" evidence="1">
    <location>
        <begin position="1531"/>
        <end position="1654"/>
    </location>
</feature>
<feature type="compositionally biased region" description="Basic residues" evidence="1">
    <location>
        <begin position="928"/>
        <end position="944"/>
    </location>
</feature>
<feature type="compositionally biased region" description="Low complexity" evidence="1">
    <location>
        <begin position="1848"/>
        <end position="1861"/>
    </location>
</feature>
<sequence>MSQESGSFRVVFLVDTSPRKDGAAEEERVSNALNLSALKILSHLAHKNGQTKDNILWGYKFFNSSNEKAPRDRFNFREFDSKLFEAFETEVTGRLEPPWSGKENEEDERSRRATNFFSSSETFRTALSEITYEFNWDMPDISSPCKPVRPAAARIGLRGKSGARTPQLNTIMSTVSRNYVFVLSPCPQTSEDLVEFVGSTRKSGLSTEDVRSAILPPHVYRQMSETCRIRLYWVDVQSFMKSHTNNQQVADKMGVNLVTQVLEGLNGCVIPGNALLQLGSHVTSSIQSLLPISKKSRSTGKDVAAVDVPDFPLTSSSLLEYYTARSWERQGMDIKTSAVLCHGADRRALCSLDLQPMFSPQNRMPAAHSILSHGPNKTDHSVQHLSIEWTGSSPSQLLTCSATLDVGQGASQGQRTSQDQRSNVRGQSTGCRTDLLLMVRGTVERCCLPLTCFHPTHAYTCVMSKERLRTSAETEGCSVMLEDLLLVLSREGLSLVVDFHDPSEHLPITGVLQPLTAASATLTVVRSDMLLTLEKVLAFPKVSSESSNTEHVDTFVKRCVSHFLKKKEQEEAKDHLVLDTAVSSSSSALFKASSARFRLQTLEPWYKTAPNSGTSTSFIQKLSSIPEDVTDEGIQEPELLEVLHKLYTNQLIGGAKPQEKGKDISCKKDQPPDPSSLVSRRSKRLLARIPSFSDSLSARAKQIVGLSYKKHEEQKTKPKEEETTETQLDKEKQRIMEERKEVMRNVTIPTDFTDEDSLISQLKENYNQWLEEDKPLLQFVQSSVQVALHYVKSQGTDDPEKYTRQLLEDKFLSKAKAIRDKYKNASGQTDLQMKIRDYVHNMEKLLKGVYRELGLTLPDLLAPGLDEKHDLPNKLSVGPAASVASAVDSASSVSSQRGSRRFVRNPSLMDAGQKKAILVHVAPADKAKKSKRKRRKSGSARKKRSDPVAVKEEDVSEVKRVRRNLSMLMDGSQSPSKLSRRASMPAPSLPSPRKSPRRGSTRSVTTPRGRHILKDNTVEETPAKKQLSNALWQKQERARLRARTNSEVFVVGESPVKPLTAPGTEPLRRSPRKHVSSFRRRPSFYDPSKRSRYVVSAQRVAKKIRGCNTSPLKIDFTSPRRTPRKSPAKFLLSELLGSAGKDSPRKKTPELRRTPRKTGHSAASNEAVSALETPEKSFKTPTKRSRCGRSSTRQASSITPTKSRGTPSARTFRTPTRGQSPFRSPSASTTLTGTPMKKQNAGINEMCVTPQKMVSSSTSSPRSKKLKHTSAVSSHEETGLHLPETVTSDLLMTPSKRVRLELLSTGSSPTKTNQPPPASATPKKGILKSPCKMFLPNTNTEIADTLRPFPNLSSSPGNVTESLNLNKSPAFSTRSKLPDTPPQAGSTTHFLASPKDAKTKTPDSISKWPRKKRPTDSSPVQSLSTPKPTTTPSPRTKTLVGRLETSSILRRSPRSKKPSRARGRLDVGEVTETTDFLDDIEVVNRMAEDKPTCDQEETTVCGKTKVPATSPLSAKGLLALTQSPILTNMASQRKRTFSGSSKVKNLRCSIKSQSKSPASSSCSQHNQSSPSKLQLTVKSTGGWSLLKERKRKRSGGQYTDISGADVCESTRKKSRTDFSSSPDEGLRSRKNRLSLSRKKKLQKELKSKSDSQEVDMDISALSSASLNLSSADEDVFYCVDSSVGERDRTSRSAKLQSSHDKGTASLQCTPQVKKKYPSTPLSAHGLLKLTQSPLLTGRCNSPTCTASPSSRTRSNSSLQSEDVIDYISPPASPEGDSAKLPLSMFGSSHRESLKERPTSPSSSAGHYLLSSSPPNKPKCSSASKTSPLSRRSSLRSGKTPTKSSVLQRSPVTSSTVSNSSRSPHKSSDSHSQGSKTSPSSLKRQRLSVKTPPQSSEAVKSPTLRKSPRNKKKAGVKRNLGQLYRADEEVSHENVRLSRKKSVQSL</sequence>
<feature type="compositionally biased region" description="Polar residues" evidence="1">
    <location>
        <begin position="1188"/>
        <end position="1233"/>
    </location>
</feature>
<dbReference type="Pfam" id="PF21855">
    <property type="entry name" value="Treslin_STD"/>
    <property type="match status" value="1"/>
</dbReference>
<keyword evidence="4" id="KW-1185">Reference proteome</keyword>
<feature type="region of interest" description="Disordered" evidence="1">
    <location>
        <begin position="1253"/>
        <end position="1288"/>
    </location>
</feature>
<feature type="compositionally biased region" description="Basic residues" evidence="1">
    <location>
        <begin position="1069"/>
        <end position="1082"/>
    </location>
</feature>
<dbReference type="GO" id="GO:0030174">
    <property type="term" value="P:regulation of DNA-templated DNA replication initiation"/>
    <property type="evidence" value="ECO:0007669"/>
    <property type="project" value="TreeGrafter"/>
</dbReference>
<feature type="compositionally biased region" description="Basic residues" evidence="1">
    <location>
        <begin position="1905"/>
        <end position="1915"/>
    </location>
</feature>
<feature type="region of interest" description="Disordered" evidence="1">
    <location>
        <begin position="1737"/>
        <end position="1919"/>
    </location>
</feature>
<feature type="compositionally biased region" description="Basic residues" evidence="1">
    <location>
        <begin position="1451"/>
        <end position="1462"/>
    </location>
</feature>